<dbReference type="HOGENOM" id="CLU_152445_0_1_5"/>
<name>A0A0B4XBR1_9HYPH</name>
<dbReference type="Proteomes" id="UP000031368">
    <property type="component" value="Plasmid pRgalR602b"/>
</dbReference>
<dbReference type="KEGG" id="rga:RGR602_PB00432"/>
<geneLocation type="plasmid" evidence="1 2">
    <name>pRgalR602b</name>
</geneLocation>
<gene>
    <name evidence="1" type="ORF">RGR602_PB00432</name>
</gene>
<accession>A0A0B4XBR1</accession>
<evidence type="ECO:0000313" key="1">
    <source>
        <dbReference type="EMBL" id="AJD43962.1"/>
    </source>
</evidence>
<protein>
    <submittedName>
        <fullName evidence="1">Addiction module killer protein</fullName>
    </submittedName>
</protein>
<evidence type="ECO:0000313" key="2">
    <source>
        <dbReference type="Proteomes" id="UP000031368"/>
    </source>
</evidence>
<keyword evidence="2" id="KW-1185">Reference proteome</keyword>
<dbReference type="PANTHER" id="PTHR41791:SF1">
    <property type="entry name" value="SSL7039 PROTEIN"/>
    <property type="match status" value="1"/>
</dbReference>
<sequence>MIEVRLTVTFSRWLEDLKDRRARDRVLARLRRFELENFGDVKPVGSGVSEARIDYGPGYRLYFVRQADVIVVMLCGGDKARQKRDIATAKAMAKEL</sequence>
<dbReference type="RefSeq" id="WP_040114367.1">
    <property type="nucleotide sequence ID" value="NZ_CP006879.1"/>
</dbReference>
<keyword evidence="1" id="KW-0614">Plasmid</keyword>
<organism evidence="1 2">
    <name type="scientific">Rhizobium gallicum bv. gallicum R602sp</name>
    <dbReference type="NCBI Taxonomy" id="1041138"/>
    <lineage>
        <taxon>Bacteria</taxon>
        <taxon>Pseudomonadati</taxon>
        <taxon>Pseudomonadota</taxon>
        <taxon>Alphaproteobacteria</taxon>
        <taxon>Hyphomicrobiales</taxon>
        <taxon>Rhizobiaceae</taxon>
        <taxon>Rhizobium/Agrobacterium group</taxon>
        <taxon>Rhizobium</taxon>
    </lineage>
</organism>
<dbReference type="EMBL" id="CP006879">
    <property type="protein sequence ID" value="AJD43962.1"/>
    <property type="molecule type" value="Genomic_DNA"/>
</dbReference>
<dbReference type="AlphaFoldDB" id="A0A0B4XBR1"/>
<reference evidence="1 2" key="1">
    <citation type="submission" date="2013-11" db="EMBL/GenBank/DDBJ databases">
        <title>Complete genome sequence of Rhizobium gallicum bv. gallicum R602.</title>
        <authorList>
            <person name="Bustos P."/>
            <person name="Santamaria R.I."/>
            <person name="Lozano L."/>
            <person name="Acosta J.L."/>
            <person name="Ormeno-Orrillo E."/>
            <person name="Rogel M.A."/>
            <person name="Romero D."/>
            <person name="Cevallos M.A."/>
            <person name="Martinez-Romero E."/>
            <person name="Gonzalez V."/>
        </authorList>
    </citation>
    <scope>NUCLEOTIDE SEQUENCE [LARGE SCALE GENOMIC DNA]</scope>
    <source>
        <strain evidence="1 2">R602</strain>
        <plasmid evidence="1 2">pRgalR602b</plasmid>
    </source>
</reference>
<dbReference type="InterPro" id="IPR014056">
    <property type="entry name" value="TypeIITA-like_toxin_pred"/>
</dbReference>
<proteinExistence type="predicted"/>
<dbReference type="Pfam" id="PF05973">
    <property type="entry name" value="Gp49"/>
    <property type="match status" value="1"/>
</dbReference>
<dbReference type="PIRSF" id="PIRSF028744">
    <property type="entry name" value="Addict_mod_HI1419"/>
    <property type="match status" value="1"/>
</dbReference>
<dbReference type="NCBIfam" id="TIGR02683">
    <property type="entry name" value="upstrm_HI1419"/>
    <property type="match status" value="1"/>
</dbReference>
<dbReference type="InterPro" id="IPR009241">
    <property type="entry name" value="HigB-like"/>
</dbReference>
<dbReference type="PANTHER" id="PTHR41791">
    <property type="entry name" value="SSL7039 PROTEIN"/>
    <property type="match status" value="1"/>
</dbReference>